<dbReference type="Proteomes" id="UP001500325">
    <property type="component" value="Unassembled WGS sequence"/>
</dbReference>
<accession>A0ABP8W230</accession>
<feature type="compositionally biased region" description="Low complexity" evidence="1">
    <location>
        <begin position="314"/>
        <end position="336"/>
    </location>
</feature>
<dbReference type="PROSITE" id="PS01123">
    <property type="entry name" value="TNASE_1"/>
    <property type="match status" value="1"/>
</dbReference>
<dbReference type="RefSeq" id="WP_345378544.1">
    <property type="nucleotide sequence ID" value="NZ_BAABIC010000002.1"/>
</dbReference>
<dbReference type="Pfam" id="PF00565">
    <property type="entry name" value="SNase"/>
    <property type="match status" value="1"/>
</dbReference>
<evidence type="ECO:0000256" key="1">
    <source>
        <dbReference type="SAM" id="MobiDB-lite"/>
    </source>
</evidence>
<comment type="caution">
    <text evidence="4">The sequence shown here is derived from an EMBL/GenBank/DDBJ whole genome shotgun (WGS) entry which is preliminary data.</text>
</comment>
<evidence type="ECO:0000313" key="5">
    <source>
        <dbReference type="Proteomes" id="UP001500325"/>
    </source>
</evidence>
<organism evidence="4 5">
    <name type="scientific">Pseudonocardia yuanmonensis</name>
    <dbReference type="NCBI Taxonomy" id="1095914"/>
    <lineage>
        <taxon>Bacteria</taxon>
        <taxon>Bacillati</taxon>
        <taxon>Actinomycetota</taxon>
        <taxon>Actinomycetes</taxon>
        <taxon>Pseudonocardiales</taxon>
        <taxon>Pseudonocardiaceae</taxon>
        <taxon>Pseudonocardia</taxon>
    </lineage>
</organism>
<dbReference type="InterPro" id="IPR016071">
    <property type="entry name" value="Staphylococal_nuclease_OB-fold"/>
</dbReference>
<dbReference type="InterPro" id="IPR002071">
    <property type="entry name" value="Thermonucl_AS"/>
</dbReference>
<proteinExistence type="predicted"/>
<dbReference type="PROSITE" id="PS50830">
    <property type="entry name" value="TNASE_3"/>
    <property type="match status" value="1"/>
</dbReference>
<reference evidence="5" key="1">
    <citation type="journal article" date="2019" name="Int. J. Syst. Evol. Microbiol.">
        <title>The Global Catalogue of Microorganisms (GCM) 10K type strain sequencing project: providing services to taxonomists for standard genome sequencing and annotation.</title>
        <authorList>
            <consortium name="The Broad Institute Genomics Platform"/>
            <consortium name="The Broad Institute Genome Sequencing Center for Infectious Disease"/>
            <person name="Wu L."/>
            <person name="Ma J."/>
        </authorList>
    </citation>
    <scope>NUCLEOTIDE SEQUENCE [LARGE SCALE GENOMIC DNA]</scope>
    <source>
        <strain evidence="5">JCM 18055</strain>
    </source>
</reference>
<dbReference type="EMBL" id="BAABIC010000002">
    <property type="protein sequence ID" value="GAA4678451.1"/>
    <property type="molecule type" value="Genomic_DNA"/>
</dbReference>
<dbReference type="InterPro" id="IPR035437">
    <property type="entry name" value="SNase_OB-fold_sf"/>
</dbReference>
<feature type="domain" description="TNase-like" evidence="3">
    <location>
        <begin position="30"/>
        <end position="162"/>
    </location>
</feature>
<dbReference type="SMART" id="SM00318">
    <property type="entry name" value="SNc"/>
    <property type="match status" value="1"/>
</dbReference>
<dbReference type="SUPFAM" id="SSF50199">
    <property type="entry name" value="Staphylococcal nuclease"/>
    <property type="match status" value="1"/>
</dbReference>
<name>A0ABP8W230_9PSEU</name>
<evidence type="ECO:0000256" key="2">
    <source>
        <dbReference type="SAM" id="SignalP"/>
    </source>
</evidence>
<protein>
    <recommendedName>
        <fullName evidence="3">TNase-like domain-containing protein</fullName>
    </recommendedName>
</protein>
<feature type="chain" id="PRO_5047084384" description="TNase-like domain-containing protein" evidence="2">
    <location>
        <begin position="21"/>
        <end position="359"/>
    </location>
</feature>
<evidence type="ECO:0000259" key="3">
    <source>
        <dbReference type="PROSITE" id="PS50830"/>
    </source>
</evidence>
<feature type="signal peptide" evidence="2">
    <location>
        <begin position="1"/>
        <end position="20"/>
    </location>
</feature>
<evidence type="ECO:0000313" key="4">
    <source>
        <dbReference type="EMBL" id="GAA4678451.1"/>
    </source>
</evidence>
<feature type="region of interest" description="Disordered" evidence="1">
    <location>
        <begin position="251"/>
        <end position="359"/>
    </location>
</feature>
<feature type="compositionally biased region" description="Basic and acidic residues" evidence="1">
    <location>
        <begin position="258"/>
        <end position="313"/>
    </location>
</feature>
<sequence length="359" mass="36823">MLGLLVKAAVGLAVVGGGTAATIATVSAVTTDTGTVTHLVDGDTVDVLVEGVVQRVRLLNIDTPETVDPEKPVECLGLEASAHLASLIPVGSQISLRYDDERIDGYGRTLAAVYADDVLVNAEMARAGLGVPVMYGENDAYLSEVEEAATEAEANGRGLYPPEITCTIPGQVATAEAAAAGAPTAVQPAGSTAAQLDTLAAQADAPIAQAAAFLSFAGGDRSGIAWAAFDRAGQDRLVGRVVHAVDRARNDQSSLRTAADDARAREKAEADRRAAEQAAREQADREQAAREKAAREQAARDKAAADRAARDRASAPSGTSSSGPRAGTPGSSGSTAQNPYPGYTGPRCYAPGGKTWKPC</sequence>
<gene>
    <name evidence="4" type="ORF">GCM10023215_09260</name>
</gene>
<keyword evidence="5" id="KW-1185">Reference proteome</keyword>
<keyword evidence="2" id="KW-0732">Signal</keyword>
<dbReference type="Gene3D" id="2.40.50.90">
    <property type="match status" value="1"/>
</dbReference>